<dbReference type="Gene3D" id="2.30.24.10">
    <property type="entry name" value="CAT RNA-binding domain"/>
    <property type="match status" value="1"/>
</dbReference>
<gene>
    <name evidence="8" type="primary">licT1</name>
    <name evidence="8" type="ORF">MUS_4305</name>
</gene>
<dbReference type="GO" id="GO:0003723">
    <property type="term" value="F:RNA binding"/>
    <property type="evidence" value="ECO:0007669"/>
    <property type="project" value="UniProtKB-KW"/>
</dbReference>
<evidence type="ECO:0000256" key="6">
    <source>
        <dbReference type="ARBA" id="ARBA00038510"/>
    </source>
</evidence>
<dbReference type="Gene3D" id="1.10.1790.10">
    <property type="entry name" value="PRD domain"/>
    <property type="match status" value="2"/>
</dbReference>
<dbReference type="Pfam" id="PF03123">
    <property type="entry name" value="CAT_RBD"/>
    <property type="match status" value="1"/>
</dbReference>
<dbReference type="InterPro" id="IPR036650">
    <property type="entry name" value="CAT_RNA-bd_dom_sf"/>
</dbReference>
<evidence type="ECO:0000256" key="1">
    <source>
        <dbReference type="ARBA" id="ARBA00022737"/>
    </source>
</evidence>
<evidence type="ECO:0000313" key="9">
    <source>
        <dbReference type="Proteomes" id="UP000002878"/>
    </source>
</evidence>
<name>I2CBW4_BACAY</name>
<keyword evidence="2" id="KW-0694">RNA-binding</keyword>
<dbReference type="InterPro" id="IPR050661">
    <property type="entry name" value="BglG_antiterminators"/>
</dbReference>
<dbReference type="AlphaFoldDB" id="I2CBW4"/>
<keyword evidence="1" id="KW-0677">Repeat</keyword>
<dbReference type="PANTHER" id="PTHR30185:SF15">
    <property type="entry name" value="CRYPTIC BETA-GLUCOSIDE BGL OPERON ANTITERMINATOR"/>
    <property type="match status" value="1"/>
</dbReference>
<organism evidence="8 9">
    <name type="scientific">Bacillus amyloliquefaciens (strain Y2)</name>
    <name type="common">Bacillus amyloliquefaciens subsp. plantarum (strain B9601-Y2)</name>
    <dbReference type="NCBI Taxonomy" id="1155777"/>
    <lineage>
        <taxon>Bacteria</taxon>
        <taxon>Bacillati</taxon>
        <taxon>Bacillota</taxon>
        <taxon>Bacilli</taxon>
        <taxon>Bacillales</taxon>
        <taxon>Bacillaceae</taxon>
        <taxon>Bacillus</taxon>
        <taxon>Bacillus amyloliquefaciens group</taxon>
    </lineage>
</organism>
<dbReference type="InterPro" id="IPR001550">
    <property type="entry name" value="Transcrpt_antitermin_CS"/>
</dbReference>
<dbReference type="PATRIC" id="fig|1126211.3.peg.4093"/>
<dbReference type="SMART" id="SM01061">
    <property type="entry name" value="CAT_RBD"/>
    <property type="match status" value="1"/>
</dbReference>
<dbReference type="Pfam" id="PF00874">
    <property type="entry name" value="PRD"/>
    <property type="match status" value="2"/>
</dbReference>
<dbReference type="SUPFAM" id="SSF50151">
    <property type="entry name" value="SacY-like RNA-binding domain"/>
    <property type="match status" value="1"/>
</dbReference>
<feature type="domain" description="PRD" evidence="7">
    <location>
        <begin position="188"/>
        <end position="292"/>
    </location>
</feature>
<evidence type="ECO:0000259" key="7">
    <source>
        <dbReference type="PROSITE" id="PS51372"/>
    </source>
</evidence>
<dbReference type="HOGENOM" id="CLU_078802_0_0_9"/>
<evidence type="ECO:0000313" key="8">
    <source>
        <dbReference type="EMBL" id="AFJ64138.1"/>
    </source>
</evidence>
<dbReference type="PROSITE" id="PS00654">
    <property type="entry name" value="PRD_1"/>
    <property type="match status" value="1"/>
</dbReference>
<dbReference type="PROSITE" id="PS51372">
    <property type="entry name" value="PRD_2"/>
    <property type="match status" value="2"/>
</dbReference>
<evidence type="ECO:0000256" key="4">
    <source>
        <dbReference type="ARBA" id="ARBA00023159"/>
    </source>
</evidence>
<evidence type="ECO:0000256" key="5">
    <source>
        <dbReference type="ARBA" id="ARBA00023163"/>
    </source>
</evidence>
<reference evidence="8 9" key="1">
    <citation type="journal article" date="2012" name="J. Biotechnol.">
        <title>Genome sequence of the plant growth promoting strain Bacillus amyloliquefaciens subsp. plantarum B9601-Y2 and expression of mersacidin and other secondary metabolites.</title>
        <authorList>
            <person name="He P."/>
            <person name="Hao K."/>
            <person name="Blom J."/>
            <person name="Ruckert C."/>
            <person name="Vater J."/>
            <person name="Mao Z."/>
            <person name="Wu Y."/>
            <person name="Hou M."/>
            <person name="He P."/>
            <person name="He Y."/>
            <person name="Borriss R."/>
        </authorList>
    </citation>
    <scope>NUCLEOTIDE SEQUENCE [LARGE SCALE GENOMIC DNA]</scope>
    <source>
        <strain evidence="8">Y2</strain>
    </source>
</reference>
<evidence type="ECO:0000256" key="2">
    <source>
        <dbReference type="ARBA" id="ARBA00022884"/>
    </source>
</evidence>
<dbReference type="Proteomes" id="UP000002878">
    <property type="component" value="Chromosome"/>
</dbReference>
<dbReference type="SUPFAM" id="SSF63520">
    <property type="entry name" value="PTS-regulatory domain, PRD"/>
    <property type="match status" value="2"/>
</dbReference>
<dbReference type="InterPro" id="IPR011608">
    <property type="entry name" value="PRD"/>
</dbReference>
<dbReference type="InterPro" id="IPR036634">
    <property type="entry name" value="PRD_sf"/>
</dbReference>
<keyword evidence="3" id="KW-0805">Transcription regulation</keyword>
<dbReference type="KEGG" id="bqy:MUS_4305"/>
<dbReference type="InterPro" id="IPR004341">
    <property type="entry name" value="CAT_RNA-bd_dom"/>
</dbReference>
<sequence>MYNQGVAGKWSGGRETELKIAKVINNNVVSVLKEGNQELVIMGRGIAFQKKTGDPVDEARIEKVFTLDNKDVSEKFKTLLYDIPIECMEVSEEIISYAKLQLGKKLNDSIYVSLTDHINFAIQRNRKGLDIKNALLWETKRLYKDEFAIGKQALAMVKNKTGVSLPEDEAGFIALHIVNAELNEEMPNIINITKVMQEILSIVKYHFKIDFNEESLHYYRFVTHLKFFAQRLFNGTHIESQDDFLLETVKEKYHRAYECTKKIQTCIERAYEHKLTSDELLYLTIHIERVVK</sequence>
<feature type="domain" description="PRD" evidence="7">
    <location>
        <begin position="82"/>
        <end position="187"/>
    </location>
</feature>
<keyword evidence="5" id="KW-0804">Transcription</keyword>
<dbReference type="NCBIfam" id="NF046042">
    <property type="entry name" value="LicT"/>
    <property type="match status" value="1"/>
</dbReference>
<dbReference type="GO" id="GO:0045893">
    <property type="term" value="P:positive regulation of DNA-templated transcription"/>
    <property type="evidence" value="ECO:0007669"/>
    <property type="project" value="InterPro"/>
</dbReference>
<dbReference type="PANTHER" id="PTHR30185">
    <property type="entry name" value="CRYPTIC BETA-GLUCOSIDE BGL OPERON ANTITERMINATOR"/>
    <property type="match status" value="1"/>
</dbReference>
<evidence type="ECO:0000256" key="3">
    <source>
        <dbReference type="ARBA" id="ARBA00023015"/>
    </source>
</evidence>
<proteinExistence type="inferred from homology"/>
<accession>I2CBW4</accession>
<keyword evidence="4" id="KW-0010">Activator</keyword>
<comment type="similarity">
    <text evidence="6">Belongs to the transcriptional antiterminator BglG family.</text>
</comment>
<dbReference type="EMBL" id="CP003332">
    <property type="protein sequence ID" value="AFJ64138.1"/>
    <property type="molecule type" value="Genomic_DNA"/>
</dbReference>
<protein>
    <submittedName>
        <fullName evidence="8">Beta-glucoside operon transcriptional antiterminator</fullName>
    </submittedName>
</protein>